<keyword evidence="6" id="KW-0539">Nucleus</keyword>
<sequence length="444" mass="51420">MEVNDEVFDEIQDKVLFREKQISTLLNLFNRRNSCSCGSIFVYGHTATGKNYVLETIFEKLQLPSIFVNCVECFNARLMYEHILNQLQILQPDCEEDKEFVRCDNMNDFIRMMKKCLTIENFSEETLFIVVDKCERLRDMEVNLLPTFLRLNELTGCNICVVFISEIIFEKFRQGSGVREPFQMQFPDYSKSELLEIMCLDAPAEHPQAFYHGYCQLLLSVFYNVCRDLKELSYLARLNFPKYCEPITNGEADYSNVKKLWRNIEPHLRKAMSTVFLHEVSSSQWEQIQEGTHGIKGLSSYSTVELPFYSKYLLLAAYLASHNPAKTDRQFFCKTTAKKMTKRAKVAAKFGVKTSSQMKGPHQFVLDRLMAIFYSIVDEKVPASAVILTQLSSLVTLRFLSQVSANDQLDSPKYKCLVSLDLIKAIARQLEFDLGQYLYDFINQ</sequence>
<name>A0A6S7JN05_PARCT</name>
<evidence type="ECO:0000256" key="7">
    <source>
        <dbReference type="ARBA" id="ARBA00069657"/>
    </source>
</evidence>
<dbReference type="PANTHER" id="PTHR12705:SF0">
    <property type="entry name" value="ORIGIN RECOGNITION COMPLEX SUBUNIT 5"/>
    <property type="match status" value="1"/>
</dbReference>
<keyword evidence="3" id="KW-0235">DNA replication</keyword>
<evidence type="ECO:0000256" key="5">
    <source>
        <dbReference type="ARBA" id="ARBA00022840"/>
    </source>
</evidence>
<keyword evidence="12" id="KW-1185">Reference proteome</keyword>
<dbReference type="Proteomes" id="UP001152795">
    <property type="component" value="Unassembled WGS sequence"/>
</dbReference>
<dbReference type="AlphaFoldDB" id="A0A6S7JN05"/>
<dbReference type="PANTHER" id="PTHR12705">
    <property type="entry name" value="ORIGIN RECOGNITION COMPLEX SUBUNIT 5"/>
    <property type="match status" value="1"/>
</dbReference>
<dbReference type="SUPFAM" id="SSF52540">
    <property type="entry name" value="P-loop containing nucleoside triphosphate hydrolases"/>
    <property type="match status" value="1"/>
</dbReference>
<dbReference type="Gene3D" id="3.40.50.300">
    <property type="entry name" value="P-loop containing nucleotide triphosphate hydrolases"/>
    <property type="match status" value="1"/>
</dbReference>
<accession>A0A6S7JN05</accession>
<dbReference type="FunFam" id="3.40.50.300:FF:000673">
    <property type="entry name" value="Origin recognition complex subunit 5"/>
    <property type="match status" value="1"/>
</dbReference>
<dbReference type="InterPro" id="IPR027417">
    <property type="entry name" value="P-loop_NTPase"/>
</dbReference>
<dbReference type="GO" id="GO:0006270">
    <property type="term" value="P:DNA replication initiation"/>
    <property type="evidence" value="ECO:0007669"/>
    <property type="project" value="TreeGrafter"/>
</dbReference>
<dbReference type="EMBL" id="CACRXK020019694">
    <property type="protein sequence ID" value="CAB4033956.1"/>
    <property type="molecule type" value="Genomic_DNA"/>
</dbReference>
<evidence type="ECO:0000259" key="10">
    <source>
        <dbReference type="Pfam" id="PF21639"/>
    </source>
</evidence>
<comment type="subcellular location">
    <subcellularLocation>
        <location evidence="1">Nucleus</location>
    </subcellularLocation>
</comment>
<gene>
    <name evidence="11" type="ORF">PACLA_8A033950</name>
</gene>
<protein>
    <recommendedName>
        <fullName evidence="7">Origin recognition complex subunit 5</fullName>
    </recommendedName>
</protein>
<dbReference type="OrthoDB" id="365981at2759"/>
<evidence type="ECO:0000256" key="2">
    <source>
        <dbReference type="ARBA" id="ARBA00006269"/>
    </source>
</evidence>
<evidence type="ECO:0000256" key="1">
    <source>
        <dbReference type="ARBA" id="ARBA00004123"/>
    </source>
</evidence>
<comment type="caution">
    <text evidence="11">The sequence shown here is derived from an EMBL/GenBank/DDBJ whole genome shotgun (WGS) entry which is preliminary data.</text>
</comment>
<dbReference type="InterPro" id="IPR041664">
    <property type="entry name" value="AAA_16"/>
</dbReference>
<dbReference type="InterPro" id="IPR047088">
    <property type="entry name" value="ORC5_C"/>
</dbReference>
<organism evidence="11 12">
    <name type="scientific">Paramuricea clavata</name>
    <name type="common">Red gorgonian</name>
    <name type="synonym">Violescent sea-whip</name>
    <dbReference type="NCBI Taxonomy" id="317549"/>
    <lineage>
        <taxon>Eukaryota</taxon>
        <taxon>Metazoa</taxon>
        <taxon>Cnidaria</taxon>
        <taxon>Anthozoa</taxon>
        <taxon>Octocorallia</taxon>
        <taxon>Malacalcyonacea</taxon>
        <taxon>Plexauridae</taxon>
        <taxon>Paramuricea</taxon>
    </lineage>
</organism>
<reference evidence="11" key="1">
    <citation type="submission" date="2020-04" db="EMBL/GenBank/DDBJ databases">
        <authorList>
            <person name="Alioto T."/>
            <person name="Alioto T."/>
            <person name="Gomez Garrido J."/>
        </authorList>
    </citation>
    <scope>NUCLEOTIDE SEQUENCE</scope>
    <source>
        <strain evidence="11">A484AB</strain>
    </source>
</reference>
<evidence type="ECO:0000259" key="9">
    <source>
        <dbReference type="Pfam" id="PF14630"/>
    </source>
</evidence>
<dbReference type="GO" id="GO:0005524">
    <property type="term" value="F:ATP binding"/>
    <property type="evidence" value="ECO:0007669"/>
    <property type="project" value="UniProtKB-KW"/>
</dbReference>
<dbReference type="GO" id="GO:0005664">
    <property type="term" value="C:nuclear origin of replication recognition complex"/>
    <property type="evidence" value="ECO:0007669"/>
    <property type="project" value="TreeGrafter"/>
</dbReference>
<dbReference type="InterPro" id="IPR020796">
    <property type="entry name" value="ORC5"/>
</dbReference>
<evidence type="ECO:0000256" key="6">
    <source>
        <dbReference type="ARBA" id="ARBA00023242"/>
    </source>
</evidence>
<feature type="domain" description="Origin recognition complex subunit 5 C-terminal" evidence="9">
    <location>
        <begin position="306"/>
        <end position="438"/>
    </location>
</feature>
<dbReference type="InterPro" id="IPR048866">
    <property type="entry name" value="ORC5_lid"/>
</dbReference>
<proteinExistence type="inferred from homology"/>
<evidence type="ECO:0000313" key="11">
    <source>
        <dbReference type="EMBL" id="CAB4033956.1"/>
    </source>
</evidence>
<dbReference type="Pfam" id="PF14630">
    <property type="entry name" value="ORC5_C"/>
    <property type="match status" value="1"/>
</dbReference>
<keyword evidence="5" id="KW-0067">ATP-binding</keyword>
<feature type="domain" description="Orc1-like AAA ATPase" evidence="8">
    <location>
        <begin position="15"/>
        <end position="162"/>
    </location>
</feature>
<dbReference type="GO" id="GO:0003688">
    <property type="term" value="F:DNA replication origin binding"/>
    <property type="evidence" value="ECO:0007669"/>
    <property type="project" value="TreeGrafter"/>
</dbReference>
<evidence type="ECO:0000313" key="12">
    <source>
        <dbReference type="Proteomes" id="UP001152795"/>
    </source>
</evidence>
<comment type="similarity">
    <text evidence="2">Belongs to the ORC5 family.</text>
</comment>
<dbReference type="Pfam" id="PF21639">
    <property type="entry name" value="ORC5_lid"/>
    <property type="match status" value="1"/>
</dbReference>
<evidence type="ECO:0000256" key="3">
    <source>
        <dbReference type="ARBA" id="ARBA00022705"/>
    </source>
</evidence>
<feature type="domain" description="ORC5 lid" evidence="10">
    <location>
        <begin position="211"/>
        <end position="260"/>
    </location>
</feature>
<evidence type="ECO:0000256" key="4">
    <source>
        <dbReference type="ARBA" id="ARBA00022741"/>
    </source>
</evidence>
<dbReference type="Pfam" id="PF13191">
    <property type="entry name" value="AAA_16"/>
    <property type="match status" value="1"/>
</dbReference>
<keyword evidence="4" id="KW-0547">Nucleotide-binding</keyword>
<evidence type="ECO:0000259" key="8">
    <source>
        <dbReference type="Pfam" id="PF13191"/>
    </source>
</evidence>